<dbReference type="EMBL" id="JACXAE010000108">
    <property type="protein sequence ID" value="MBD2777266.1"/>
    <property type="molecule type" value="Genomic_DNA"/>
</dbReference>
<sequence>MTQKLSLRWYLQLEWLVSWGWVGAIAAAVSQTFAFTTPILAQSNIVPDNTQGKESSIVTPNAQGLPREEITGGAVRGANLFHSFQEFNVDAGREAYFSPNASIQNILTRVTGTNASQIFGTLGTIGNANLFLINPNGIIFGPNAALNVGGSFVGTTANAVQFGNLGNFSASTPDAPSPLLTINPSALLFNQLSKASITNKSTADAGLNPVGDEVTGLRVPHGRSLLLVGGNVNLDGGNLRAYEGRIELAGLATPGSIGLNVAGNNLKLSVPSGVPRADVSLTNGAEVNVRGANSGSIAVHARNLNMAGESKLRAGIESGNGSPDSQAGDIEINATGSTTLSDSSLIANVVQPEATGTGGNINITTQSLTLSNNAILNTNTFGQGDAGRVFVQASGAVYFDNSNIYNNLGRSAVGNTGGILITAESLSLTNGAQVQSSILGANASEPGGRGNTVGVNISVSDRITLAGVNQNGTSSGIFTDIEAGAVGNGGDINISAKSLSLTDGAVLDARTAGFGNGGNMVINARSRVDFDGKGNTFSVANTTVQPGAVGNAGDIRLTTATLSLTNGAFLTSSTLGNGDAGNITINARNTISFDSGSAYSNVFSSGVGKGGDIRVTTGTLSLTNGAQLSTNVSGQGDAGNITIDARDTINLDGTVGYATSGVQSSLLIGSEGKAGNIQMTTGSLTVQNGARISTSSDGIGVAGNITLNARDTITFEDSSASTKIGSYGVGSGGDIRVNARALFLKNGGQLDAVSFGSGNAGSITIDASDIVAFDGVDSNGLESSAKTFAGENGSNGGDIRITTGILSLTNGGQLSSFAHGNAGNITIDARNTVSFDGVGNRLSSGAVSVLLAGKGKGGDIQITTGSLSITNGARLLSNTFGQGNAGNITINARDAITLNGTGSNGRLSGLFSAVGSTGVGKGGDIRVKSGTLSLSNFAQINASTSGRADAGNISVKVDDAVTLTNSSQITTTVASGGLGKAGDIDILARSLSVADGSQIQSALFRPIGILPAAQGRGGNIRVTTTDSITVSGISSTGFSSA</sequence>
<evidence type="ECO:0000313" key="2">
    <source>
        <dbReference type="EMBL" id="MBD2777266.1"/>
    </source>
</evidence>
<dbReference type="Pfam" id="PF05860">
    <property type="entry name" value="TPS"/>
    <property type="match status" value="1"/>
</dbReference>
<dbReference type="InterPro" id="IPR011050">
    <property type="entry name" value="Pectin_lyase_fold/virulence"/>
</dbReference>
<keyword evidence="3" id="KW-1185">Reference proteome</keyword>
<gene>
    <name evidence="2" type="ORF">ICL16_35770</name>
</gene>
<dbReference type="Gene3D" id="2.160.20.10">
    <property type="entry name" value="Single-stranded right-handed beta-helix, Pectin lyase-like"/>
    <property type="match status" value="3"/>
</dbReference>
<evidence type="ECO:0000259" key="1">
    <source>
        <dbReference type="SMART" id="SM00912"/>
    </source>
</evidence>
<protein>
    <submittedName>
        <fullName evidence="2">Filamentous hemagglutinin N-terminal domain-containing protein</fullName>
    </submittedName>
</protein>
<evidence type="ECO:0000313" key="3">
    <source>
        <dbReference type="Proteomes" id="UP000629098"/>
    </source>
</evidence>
<comment type="caution">
    <text evidence="2">The sequence shown here is derived from an EMBL/GenBank/DDBJ whole genome shotgun (WGS) entry which is preliminary data.</text>
</comment>
<feature type="non-terminal residue" evidence="2">
    <location>
        <position position="1041"/>
    </location>
</feature>
<accession>A0A8J6XQA2</accession>
<dbReference type="InterPro" id="IPR012334">
    <property type="entry name" value="Pectin_lyas_fold"/>
</dbReference>
<dbReference type="NCBIfam" id="TIGR01901">
    <property type="entry name" value="adhes_NPXG"/>
    <property type="match status" value="1"/>
</dbReference>
<dbReference type="AlphaFoldDB" id="A0A8J6XQA2"/>
<feature type="domain" description="Filamentous haemagglutinin FhaB/tRNA nuclease CdiA-like TPS" evidence="1">
    <location>
        <begin position="46"/>
        <end position="163"/>
    </location>
</feature>
<dbReference type="Proteomes" id="UP000629098">
    <property type="component" value="Unassembled WGS sequence"/>
</dbReference>
<dbReference type="SUPFAM" id="SSF51126">
    <property type="entry name" value="Pectin lyase-like"/>
    <property type="match status" value="5"/>
</dbReference>
<dbReference type="InterPro" id="IPR008638">
    <property type="entry name" value="FhaB/CdiA-like_TPS"/>
</dbReference>
<reference evidence="2" key="1">
    <citation type="submission" date="2020-09" db="EMBL/GenBank/DDBJ databases">
        <title>Iningainema tapete sp. nov. (Scytonemataceae, Cyanobacteria) from greenhouses in central Florida (USA) produces two types of nodularin with biosynthetic potential for microcystin-LR and anabaenopeptins.</title>
        <authorList>
            <person name="Berthold D.E."/>
            <person name="Lefler F.W."/>
            <person name="Huang I.-S."/>
            <person name="Abdulla H."/>
            <person name="Zimba P.V."/>
            <person name="Laughinghouse H.D. IV."/>
        </authorList>
    </citation>
    <scope>NUCLEOTIDE SEQUENCE</scope>
    <source>
        <strain evidence="2">BLCCT55</strain>
    </source>
</reference>
<proteinExistence type="predicted"/>
<dbReference type="SMART" id="SM00912">
    <property type="entry name" value="Haemagg_act"/>
    <property type="match status" value="1"/>
</dbReference>
<name>A0A8J6XQA2_9CYAN</name>
<organism evidence="2 3">
    <name type="scientific">Iningainema tapete BLCC-T55</name>
    <dbReference type="NCBI Taxonomy" id="2748662"/>
    <lineage>
        <taxon>Bacteria</taxon>
        <taxon>Bacillati</taxon>
        <taxon>Cyanobacteriota</taxon>
        <taxon>Cyanophyceae</taxon>
        <taxon>Nostocales</taxon>
        <taxon>Scytonemataceae</taxon>
        <taxon>Iningainema tapete</taxon>
    </lineage>
</organism>
<dbReference type="RefSeq" id="WP_190836339.1">
    <property type="nucleotide sequence ID" value="NZ_CAWPPI010000108.1"/>
</dbReference>